<dbReference type="Proteomes" id="UP000076510">
    <property type="component" value="Unassembled WGS sequence"/>
</dbReference>
<dbReference type="EMBL" id="LQQY01000028">
    <property type="protein sequence ID" value="KZE46552.1"/>
    <property type="molecule type" value="Genomic_DNA"/>
</dbReference>
<dbReference type="PATRIC" id="fig|189381.10.peg.2844"/>
<protein>
    <submittedName>
        <fullName evidence="6">Uncharacterized protein</fullName>
    </submittedName>
</protein>
<name>A0A0J5S0R5_9BACI</name>
<evidence type="ECO:0000313" key="6">
    <source>
        <dbReference type="EMBL" id="KZE46552.1"/>
    </source>
</evidence>
<evidence type="ECO:0000256" key="3">
    <source>
        <dbReference type="ARBA" id="ARBA00022692"/>
    </source>
</evidence>
<sequence>MKFGARILKTGIAIVLALLISEILKLPAPVFAGIAAVFAVQPTIYRSYLTIIEQVQANLVGAGIAVIFVLIFGSSPLVVGLAVIIAIAIILKLKLQNTIGLALVTLIAIMEVTDQDFITFALIRFSTILIGVFSSFIINLIFLPPKYETKLFHRVSDSTEEILKWIRLSTRHATEFHLVKKDLERIKEKLIKVDQLYLLYKEEREYFKRNTIVRSRKLVIFRQMISSTYRSFEVLKRLNRYENEIYQLPDELRGVIKAQLDCLLTYHEQLHLKFLGKMHPHAESEAQQDVCLHRKELMTIMLEEVKQHTKNDDIHNFHLLHIFSAIFEYDENLEHLERLITSFQSYHKEDNEVSISEEEEV</sequence>
<comment type="subcellular location">
    <subcellularLocation>
        <location evidence="1">Cell membrane</location>
        <topology evidence="1">Multi-pass membrane protein</topology>
    </subcellularLocation>
</comment>
<dbReference type="GO" id="GO:0005886">
    <property type="term" value="C:plasma membrane"/>
    <property type="evidence" value="ECO:0007669"/>
    <property type="project" value="UniProtKB-SubCell"/>
</dbReference>
<comment type="caution">
    <text evidence="6">The sequence shown here is derived from an EMBL/GenBank/DDBJ whole genome shotgun (WGS) entry which is preliminary data.</text>
</comment>
<dbReference type="Pfam" id="PF06081">
    <property type="entry name" value="ArAE_1"/>
    <property type="match status" value="1"/>
</dbReference>
<proteinExistence type="predicted"/>
<dbReference type="AlphaFoldDB" id="A0A0J5S0R5"/>
<evidence type="ECO:0000256" key="1">
    <source>
        <dbReference type="ARBA" id="ARBA00004651"/>
    </source>
</evidence>
<keyword evidence="4" id="KW-1133">Transmembrane helix</keyword>
<dbReference type="OrthoDB" id="1653617at2"/>
<organism evidence="6 7">
    <name type="scientific">Rossellomorea marisflavi</name>
    <dbReference type="NCBI Taxonomy" id="189381"/>
    <lineage>
        <taxon>Bacteria</taxon>
        <taxon>Bacillati</taxon>
        <taxon>Bacillota</taxon>
        <taxon>Bacilli</taxon>
        <taxon>Bacillales</taxon>
        <taxon>Bacillaceae</taxon>
        <taxon>Rossellomorea</taxon>
    </lineage>
</organism>
<dbReference type="PANTHER" id="PTHR30509:SF27">
    <property type="entry name" value="UPF0421 PROTEIN YGAE"/>
    <property type="match status" value="1"/>
</dbReference>
<evidence type="ECO:0000256" key="2">
    <source>
        <dbReference type="ARBA" id="ARBA00022475"/>
    </source>
</evidence>
<evidence type="ECO:0000256" key="4">
    <source>
        <dbReference type="ARBA" id="ARBA00022989"/>
    </source>
</evidence>
<evidence type="ECO:0000256" key="5">
    <source>
        <dbReference type="ARBA" id="ARBA00023136"/>
    </source>
</evidence>
<keyword evidence="2" id="KW-1003">Cell membrane</keyword>
<gene>
    <name evidence="6" type="ORF">AV649_21515</name>
</gene>
<accession>A0A0J5S0R5</accession>
<reference evidence="7" key="1">
    <citation type="submission" date="2016-01" db="EMBL/GenBank/DDBJ databases">
        <title>Whole genome sequencing of Bhargavaea cecembensis T14.</title>
        <authorList>
            <person name="Hong K.W."/>
        </authorList>
    </citation>
    <scope>NUCLEOTIDE SEQUENCE [LARGE SCALE GENOMIC DNA]</scope>
    <source>
        <strain evidence="7">M19</strain>
    </source>
</reference>
<dbReference type="PANTHER" id="PTHR30509">
    <property type="entry name" value="P-HYDROXYBENZOIC ACID EFFLUX PUMP SUBUNIT-RELATED"/>
    <property type="match status" value="1"/>
</dbReference>
<evidence type="ECO:0000313" key="7">
    <source>
        <dbReference type="Proteomes" id="UP000076510"/>
    </source>
</evidence>
<keyword evidence="3" id="KW-0812">Transmembrane</keyword>
<dbReference type="RefSeq" id="WP_048007776.1">
    <property type="nucleotide sequence ID" value="NZ_CAXQIX010000067.1"/>
</dbReference>
<dbReference type="InterPro" id="IPR010343">
    <property type="entry name" value="ArAE_1"/>
</dbReference>
<keyword evidence="5" id="KW-0472">Membrane</keyword>